<dbReference type="Gene3D" id="2.60.40.3310">
    <property type="match status" value="1"/>
</dbReference>
<dbReference type="EMBL" id="CP001053">
    <property type="protein sequence ID" value="ACD21218.1"/>
    <property type="molecule type" value="Genomic_DNA"/>
</dbReference>
<accession>B2T9W6</accession>
<dbReference type="HOGENOM" id="CLU_058392_6_0_4"/>
<proteinExistence type="predicted"/>
<dbReference type="SUPFAM" id="SSF49401">
    <property type="entry name" value="Bacterial adhesins"/>
    <property type="match status" value="1"/>
</dbReference>
<dbReference type="STRING" id="398527.Bphyt_6926"/>
<dbReference type="AlphaFoldDB" id="B2T9W6"/>
<evidence type="ECO:0000313" key="5">
    <source>
        <dbReference type="Proteomes" id="UP000001739"/>
    </source>
</evidence>
<name>B2T9W6_PARPJ</name>
<reference evidence="4 5" key="1">
    <citation type="journal article" date="2011" name="J. Bacteriol.">
        <title>Complete genome sequence of the plant growth-promoting endophyte Burkholderia phytofirmans strain PsJN.</title>
        <authorList>
            <person name="Weilharter A."/>
            <person name="Mitter B."/>
            <person name="Shin M.V."/>
            <person name="Chain P.S."/>
            <person name="Nowak J."/>
            <person name="Sessitsch A."/>
        </authorList>
    </citation>
    <scope>NUCLEOTIDE SEQUENCE [LARGE SCALE GENOMIC DNA]</scope>
    <source>
        <strain evidence="5">DSM 17436 / LMG 22146 / PsJN</strain>
    </source>
</reference>
<dbReference type="GO" id="GO:0009289">
    <property type="term" value="C:pilus"/>
    <property type="evidence" value="ECO:0007669"/>
    <property type="project" value="InterPro"/>
</dbReference>
<feature type="chain" id="PRO_5002780298" evidence="2">
    <location>
        <begin position="34"/>
        <end position="340"/>
    </location>
</feature>
<dbReference type="Gene3D" id="2.60.40.1090">
    <property type="entry name" value="Fimbrial-type adhesion domain"/>
    <property type="match status" value="1"/>
</dbReference>
<dbReference type="InterPro" id="IPR050263">
    <property type="entry name" value="Bact_Fimbrial_Adh_Pro"/>
</dbReference>
<sequence precursor="true">MHNVCFGRRNRMRLAVAIAASSLALGIAFPAHAACRIVDGFAPAQGVVNWGIVAAPTNVAIGSVIAKTDMKYDSLFTHQSWHCDGSSFNEYFTMDPRHVLSDIFETNIPGLGVRASVSLVGEDLFSSIPLNFSLDHSGQNTGKTDDVYVFIELVVTGPIDTSATDMLSYNAAGWHHVRDSFDGNILTLANLMIYAQINSPTCSVTQSSVAVTLPPAPVANLSNPNSTTGATPFNLQLNCSLSSNVNVTLTDATDVSNRSTTLNLAPGSSASGVGLQILNGSTPIAYGPDSAAAGNMNQWLAGRSAGGPMTIPLTAQYVRASGALVPGTVKAIATFTMSYQ</sequence>
<dbReference type="eggNOG" id="COG3539">
    <property type="taxonomic scope" value="Bacteria"/>
</dbReference>
<evidence type="ECO:0000256" key="1">
    <source>
        <dbReference type="ARBA" id="ARBA00022729"/>
    </source>
</evidence>
<dbReference type="InterPro" id="IPR036937">
    <property type="entry name" value="Adhesion_dom_fimbrial_sf"/>
</dbReference>
<dbReference type="GO" id="GO:0043709">
    <property type="term" value="P:cell adhesion involved in single-species biofilm formation"/>
    <property type="evidence" value="ECO:0007669"/>
    <property type="project" value="TreeGrafter"/>
</dbReference>
<evidence type="ECO:0000259" key="3">
    <source>
        <dbReference type="Pfam" id="PF00419"/>
    </source>
</evidence>
<dbReference type="PANTHER" id="PTHR33420:SF3">
    <property type="entry name" value="FIMBRIAL SUBUNIT ELFA"/>
    <property type="match status" value="1"/>
</dbReference>
<dbReference type="InterPro" id="IPR000259">
    <property type="entry name" value="Adhesion_dom_fimbrial"/>
</dbReference>
<dbReference type="PANTHER" id="PTHR33420">
    <property type="entry name" value="FIMBRIAL SUBUNIT ELFA-RELATED"/>
    <property type="match status" value="1"/>
</dbReference>
<dbReference type="KEGG" id="bpy:Bphyt_6926"/>
<evidence type="ECO:0000313" key="4">
    <source>
        <dbReference type="EMBL" id="ACD21218.1"/>
    </source>
</evidence>
<protein>
    <submittedName>
        <fullName evidence="4">Fimbrial protein</fullName>
    </submittedName>
</protein>
<evidence type="ECO:0000256" key="2">
    <source>
        <dbReference type="SAM" id="SignalP"/>
    </source>
</evidence>
<feature type="domain" description="Fimbrial-type adhesion" evidence="3">
    <location>
        <begin position="196"/>
        <end position="340"/>
    </location>
</feature>
<dbReference type="Proteomes" id="UP000001739">
    <property type="component" value="Chromosome 2"/>
</dbReference>
<organism evidence="4 5">
    <name type="scientific">Paraburkholderia phytofirmans (strain DSM 17436 / LMG 22146 / PsJN)</name>
    <name type="common">Burkholderia phytofirmans</name>
    <dbReference type="NCBI Taxonomy" id="398527"/>
    <lineage>
        <taxon>Bacteria</taxon>
        <taxon>Pseudomonadati</taxon>
        <taxon>Pseudomonadota</taxon>
        <taxon>Betaproteobacteria</taxon>
        <taxon>Burkholderiales</taxon>
        <taxon>Burkholderiaceae</taxon>
        <taxon>Paraburkholderia</taxon>
    </lineage>
</organism>
<keyword evidence="1 2" id="KW-0732">Signal</keyword>
<gene>
    <name evidence="4" type="ordered locus">Bphyt_6926</name>
</gene>
<dbReference type="InterPro" id="IPR008966">
    <property type="entry name" value="Adhesion_dom_sf"/>
</dbReference>
<feature type="signal peptide" evidence="2">
    <location>
        <begin position="1"/>
        <end position="33"/>
    </location>
</feature>
<dbReference type="Pfam" id="PF00419">
    <property type="entry name" value="Fimbrial"/>
    <property type="match status" value="1"/>
</dbReference>